<gene>
    <name evidence="1" type="ORF">DEJ50_11165</name>
</gene>
<reference evidence="1 2" key="1">
    <citation type="submission" date="2018-05" db="EMBL/GenBank/DDBJ databases">
        <title>Streptomyces venezuelae.</title>
        <authorList>
            <person name="Kim W."/>
            <person name="Lee N."/>
            <person name="Cho B.-K."/>
        </authorList>
    </citation>
    <scope>NUCLEOTIDE SEQUENCE [LARGE SCALE GENOMIC DNA]</scope>
    <source>
        <strain evidence="1 2">ATCC 21782</strain>
    </source>
</reference>
<protein>
    <submittedName>
        <fullName evidence="1">Phosphoesterase</fullName>
    </submittedName>
</protein>
<evidence type="ECO:0000313" key="2">
    <source>
        <dbReference type="Proteomes" id="UP000325211"/>
    </source>
</evidence>
<dbReference type="AlphaFoldDB" id="A0A5P2CZH0"/>
<proteinExistence type="predicted"/>
<dbReference type="RefSeq" id="WP_150207465.1">
    <property type="nucleotide sequence ID" value="NZ_CP029190.1"/>
</dbReference>
<accession>A0A5P2CZH0</accession>
<name>A0A5P2CZH0_STRVZ</name>
<dbReference type="Gene3D" id="2.60.120.260">
    <property type="entry name" value="Galactose-binding domain-like"/>
    <property type="match status" value="1"/>
</dbReference>
<dbReference type="OrthoDB" id="345880at2"/>
<organism evidence="1 2">
    <name type="scientific">Streptomyces venezuelae</name>
    <dbReference type="NCBI Taxonomy" id="54571"/>
    <lineage>
        <taxon>Bacteria</taxon>
        <taxon>Bacillati</taxon>
        <taxon>Actinomycetota</taxon>
        <taxon>Actinomycetes</taxon>
        <taxon>Kitasatosporales</taxon>
        <taxon>Streptomycetaceae</taxon>
        <taxon>Streptomyces</taxon>
    </lineage>
</organism>
<sequence length="191" mass="18808">MNLVVNGDAESGPGGGSAPVGSVVGWTIRQGAPALIAYSLGGGYPTPSDPGPAPRGSRFFSGGNSPVTELVQDVVVPAGVDAGSVRYTLGGWLGGYLGQEDGVQLSVEFRDAKGAPLALSVLGPVGSGERAARTALLQRSVTSTVPPGARSARVRLVFTRAGGTSNDGYADAVSLVLSGLTGLTGVSGGAA</sequence>
<dbReference type="EMBL" id="CP029190">
    <property type="protein sequence ID" value="QES48294.1"/>
    <property type="molecule type" value="Genomic_DNA"/>
</dbReference>
<dbReference type="Proteomes" id="UP000325211">
    <property type="component" value="Chromosome"/>
</dbReference>
<evidence type="ECO:0000313" key="1">
    <source>
        <dbReference type="EMBL" id="QES48294.1"/>
    </source>
</evidence>